<dbReference type="PANTHER" id="PTHR31902:SF14">
    <property type="entry name" value="ACTIN PATCHES DISTAL PROTEIN 1"/>
    <property type="match status" value="1"/>
</dbReference>
<feature type="non-terminal residue" evidence="2">
    <location>
        <position position="1"/>
    </location>
</feature>
<gene>
    <name evidence="2" type="ORF">BJ554DRAFT_8334</name>
</gene>
<reference evidence="2 3" key="1">
    <citation type="journal article" name="Sci. Rep.">
        <title>Genome-scale phylogenetic analyses confirm Olpidium as the closest living zoosporic fungus to the non-flagellated, terrestrial fungi.</title>
        <authorList>
            <person name="Chang Y."/>
            <person name="Rochon D."/>
            <person name="Sekimoto S."/>
            <person name="Wang Y."/>
            <person name="Chovatia M."/>
            <person name="Sandor L."/>
            <person name="Salamov A."/>
            <person name="Grigoriev I.V."/>
            <person name="Stajich J.E."/>
            <person name="Spatafora J.W."/>
        </authorList>
    </citation>
    <scope>NUCLEOTIDE SEQUENCE [LARGE SCALE GENOMIC DNA]</scope>
    <source>
        <strain evidence="2">S191</strain>
    </source>
</reference>
<dbReference type="InterPro" id="IPR009737">
    <property type="entry name" value="Aim32/Apd1-like"/>
</dbReference>
<proteinExistence type="predicted"/>
<dbReference type="PANTHER" id="PTHR31902">
    <property type="entry name" value="ACTIN PATCHES DISTAL PROTEIN 1"/>
    <property type="match status" value="1"/>
</dbReference>
<evidence type="ECO:0000313" key="3">
    <source>
        <dbReference type="Proteomes" id="UP000673691"/>
    </source>
</evidence>
<feature type="non-terminal residue" evidence="2">
    <location>
        <position position="346"/>
    </location>
</feature>
<name>A0A8H8DJ55_9FUNG</name>
<accession>A0A8H8DJ55</accession>
<feature type="compositionally biased region" description="Low complexity" evidence="1">
    <location>
        <begin position="31"/>
        <end position="51"/>
    </location>
</feature>
<dbReference type="OrthoDB" id="10253744at2759"/>
<organism evidence="2 3">
    <name type="scientific">Olpidium bornovanus</name>
    <dbReference type="NCBI Taxonomy" id="278681"/>
    <lineage>
        <taxon>Eukaryota</taxon>
        <taxon>Fungi</taxon>
        <taxon>Fungi incertae sedis</taxon>
        <taxon>Olpidiomycota</taxon>
        <taxon>Olpidiomycotina</taxon>
        <taxon>Olpidiomycetes</taxon>
        <taxon>Olpidiales</taxon>
        <taxon>Olpidiaceae</taxon>
        <taxon>Olpidium</taxon>
    </lineage>
</organism>
<dbReference type="Proteomes" id="UP000673691">
    <property type="component" value="Unassembled WGS sequence"/>
</dbReference>
<dbReference type="SUPFAM" id="SSF52833">
    <property type="entry name" value="Thioredoxin-like"/>
    <property type="match status" value="1"/>
</dbReference>
<sequence>SLEAHVGVAARRSPGEAHLHGAPPAVVRCRTNSPAIPAPSSTPTCAADPAPLSRTPRPPSADCHLLHGTVKHHVRHVLYLTPREPPPTWPPFVETSSSLRNAIADACRALPAASPAKLTFAYVPVDGDAGAAAPDEEESADIVVFPEAVRVRGVTARSFRERLVPYLERPPEEPSVAGAGQGAGMRALSRSFLVEKLPHECSNRGVPMVAALRHELRKRLVPSAVVWEVSHVGGHKYAANVIMHPTGDWYGNLTAADAYLLAQVAQEVKPAMAQGAPVLWDRWRGRMGLNIEEQHAAFETYGMAGGNGPQGVVIDEAAGEERPRTDEREVSINFAYPNGHVAAARA</sequence>
<keyword evidence="3" id="KW-1185">Reference proteome</keyword>
<evidence type="ECO:0000256" key="1">
    <source>
        <dbReference type="SAM" id="MobiDB-lite"/>
    </source>
</evidence>
<dbReference type="EMBL" id="JAEFCI010006404">
    <property type="protein sequence ID" value="KAG5459712.1"/>
    <property type="molecule type" value="Genomic_DNA"/>
</dbReference>
<protein>
    <submittedName>
        <fullName evidence="2">Sucrase/ferredoxin-like-domain-containing protein</fullName>
    </submittedName>
</protein>
<dbReference type="AlphaFoldDB" id="A0A8H8DJ55"/>
<dbReference type="Gene3D" id="3.40.30.10">
    <property type="entry name" value="Glutaredoxin"/>
    <property type="match status" value="1"/>
</dbReference>
<evidence type="ECO:0000313" key="2">
    <source>
        <dbReference type="EMBL" id="KAG5459712.1"/>
    </source>
</evidence>
<comment type="caution">
    <text evidence="2">The sequence shown here is derived from an EMBL/GenBank/DDBJ whole genome shotgun (WGS) entry which is preliminary data.</text>
</comment>
<feature type="region of interest" description="Disordered" evidence="1">
    <location>
        <begin position="1"/>
        <end position="58"/>
    </location>
</feature>
<dbReference type="InterPro" id="IPR036249">
    <property type="entry name" value="Thioredoxin-like_sf"/>
</dbReference>
<dbReference type="Pfam" id="PF06999">
    <property type="entry name" value="Suc_Fer-like"/>
    <property type="match status" value="1"/>
</dbReference>